<dbReference type="OrthoDB" id="8765545at2"/>
<dbReference type="RefSeq" id="WP_086066277.1">
    <property type="nucleotide sequence ID" value="NZ_CP021108.1"/>
</dbReference>
<accession>A0A1W6YP84</accession>
<sequence length="890" mass="97403">MTTAEAAKQDTVGRQVLGSGLTAPSPETIGHQSATIPVEISTRFLEHFSEFMYSSPQKAFEELISNGWDALADYVDVRIPTDLASPSATLSVLDNGESMDEEGLRQLWHIAFSPKRNTPVKSGRKIIGQFGIGKLATYVLASKLTYICKAADGKIRRVTMDYDVVDQKKEDVEGGTDKLISNLKLDVYEVTEAEVEAALQGVYDGPTTLNLIKSGIPRPAAALGDDEFGMPADVFAKSTRNTWTLVILSGLKPTGRELKLGVLRRMLQAALPFRSSIAICINGELLSSSKVDSPIAHQWAIGPDLTFTSIDLEEANAEDEIEKTTIPLTIHREPYPYVEIPGIGQVTGTITLFENQISGGKSDDRGSSNGFHVNVLGRLVNQNDPSFGEENLSHAAWARFRMAIRADGLNTLLTTDREKFKERRELKVFRAFLRRAFNMARTNYDSDVNTTMPDGGDVLVKSLGVMSLSPLRNVVTEALKGQTPIRDLFDETGIPDREAKLQSWRVNTSEHIKNALSDVKYEASGDEGFVKFRLSDNTIVVNKDHPFVAEHSRTKAEKELLRTIAMVNLLSDVYALDIGVAPAALQEIRDYRDRLLRFRAMQQRRSGTYIAKLLLQMQNDSSNSKHLEAVLSDALRYLGFQVQDLAKSGEPEGVASAFSTPSNAVPTAENPYPPLYSFTFDAKSSKNEVAATNNINLAGVVEHRERYKANYALVVAPGFSDGALATRCEQQKVTPMMASDLGRLLEYTVAHGAIPVTKLREIFELYDPAKVSAWVADLQTWLQTKRPLTLDIFLKALDSLKGQTPDVLPAGTLAYACRTTLKAVTVTADDVIALARGLSILIPDLVGIDNDKIVVNASADRVAAAVATQLEKLHDGGPVEGGDGADSKRD</sequence>
<dbReference type="EMBL" id="CP021108">
    <property type="protein sequence ID" value="ARP82926.1"/>
    <property type="molecule type" value="Genomic_DNA"/>
</dbReference>
<keyword evidence="2" id="KW-0067">ATP-binding</keyword>
<dbReference type="Proteomes" id="UP000194151">
    <property type="component" value="Chromosome"/>
</dbReference>
<reference evidence="2 3" key="1">
    <citation type="submission" date="2017-05" db="EMBL/GenBank/DDBJ databases">
        <title>Complete and WGS of Bordetella genogroups.</title>
        <authorList>
            <person name="Spilker T."/>
            <person name="LiPuma J."/>
        </authorList>
    </citation>
    <scope>NUCLEOTIDE SEQUENCE [LARGE SCALE GENOMIC DNA]</scope>
    <source>
        <strain evidence="2 3">AU19157</strain>
    </source>
</reference>
<dbReference type="AlphaFoldDB" id="A0A1W6YP84"/>
<keyword evidence="2" id="KW-0547">Nucleotide-binding</keyword>
<dbReference type="InterPro" id="IPR036890">
    <property type="entry name" value="HATPase_C_sf"/>
</dbReference>
<gene>
    <name evidence="2" type="ORF">CAL12_20310</name>
</gene>
<evidence type="ECO:0000313" key="2">
    <source>
        <dbReference type="EMBL" id="ARP82926.1"/>
    </source>
</evidence>
<dbReference type="Pfam" id="PF13589">
    <property type="entry name" value="HATPase_c_3"/>
    <property type="match status" value="1"/>
</dbReference>
<evidence type="ECO:0000256" key="1">
    <source>
        <dbReference type="SAM" id="MobiDB-lite"/>
    </source>
</evidence>
<dbReference type="STRING" id="1416806.CAL12_20310"/>
<keyword evidence="3" id="KW-1185">Reference proteome</keyword>
<dbReference type="SUPFAM" id="SSF55874">
    <property type="entry name" value="ATPase domain of HSP90 chaperone/DNA topoisomerase II/histidine kinase"/>
    <property type="match status" value="1"/>
</dbReference>
<dbReference type="Gene3D" id="3.30.565.10">
    <property type="entry name" value="Histidine kinase-like ATPase, C-terminal domain"/>
    <property type="match status" value="1"/>
</dbReference>
<protein>
    <submittedName>
        <fullName evidence="2">ATP-binding protein</fullName>
    </submittedName>
</protein>
<feature type="region of interest" description="Disordered" evidence="1">
    <location>
        <begin position="1"/>
        <end position="30"/>
    </location>
</feature>
<name>A0A1W6YP84_9BORD</name>
<organism evidence="2 3">
    <name type="scientific">Bordetella genomosp. 8</name>
    <dbReference type="NCBI Taxonomy" id="1416806"/>
    <lineage>
        <taxon>Bacteria</taxon>
        <taxon>Pseudomonadati</taxon>
        <taxon>Pseudomonadota</taxon>
        <taxon>Betaproteobacteria</taxon>
        <taxon>Burkholderiales</taxon>
        <taxon>Alcaligenaceae</taxon>
        <taxon>Bordetella</taxon>
    </lineage>
</organism>
<dbReference type="GO" id="GO:0005524">
    <property type="term" value="F:ATP binding"/>
    <property type="evidence" value="ECO:0007669"/>
    <property type="project" value="UniProtKB-KW"/>
</dbReference>
<proteinExistence type="predicted"/>
<dbReference type="KEGG" id="bgv:CAL12_20310"/>
<evidence type="ECO:0000313" key="3">
    <source>
        <dbReference type="Proteomes" id="UP000194151"/>
    </source>
</evidence>